<dbReference type="KEGG" id="pal:PA0291"/>
<dbReference type="GO" id="GO:0003676">
    <property type="term" value="F:nucleic acid binding"/>
    <property type="evidence" value="ECO:0007669"/>
    <property type="project" value="InterPro"/>
</dbReference>
<dbReference type="GO" id="GO:0032259">
    <property type="term" value="P:methylation"/>
    <property type="evidence" value="ECO:0007669"/>
    <property type="project" value="UniProtKB-KW"/>
</dbReference>
<dbReference type="AlphaFoldDB" id="B1V9K4"/>
<dbReference type="Gene3D" id="3.40.50.150">
    <property type="entry name" value="Vaccinia Virus protein VP39"/>
    <property type="match status" value="1"/>
</dbReference>
<protein>
    <submittedName>
        <fullName evidence="1">Putative methyltransferase</fullName>
    </submittedName>
</protein>
<dbReference type="REBASE" id="18742">
    <property type="entry name" value="M.PauRPAORF291P"/>
</dbReference>
<dbReference type="GO" id="GO:0008168">
    <property type="term" value="F:methyltransferase activity"/>
    <property type="evidence" value="ECO:0007669"/>
    <property type="project" value="UniProtKB-KW"/>
</dbReference>
<proteinExistence type="predicted"/>
<keyword evidence="1" id="KW-0808">Transferase</keyword>
<evidence type="ECO:0000313" key="1">
    <source>
        <dbReference type="EMBL" id="CAM11626.1"/>
    </source>
</evidence>
<dbReference type="InterPro" id="IPR002052">
    <property type="entry name" value="DNA_methylase_N6_adenine_CS"/>
</dbReference>
<dbReference type="SUPFAM" id="SSF53335">
    <property type="entry name" value="S-adenosyl-L-methionine-dependent methyltransferases"/>
    <property type="match status" value="1"/>
</dbReference>
<dbReference type="PROSITE" id="PS00092">
    <property type="entry name" value="N6_MTASE"/>
    <property type="match status" value="1"/>
</dbReference>
<dbReference type="InterPro" id="IPR029063">
    <property type="entry name" value="SAM-dependent_MTases_sf"/>
</dbReference>
<gene>
    <name evidence="1" type="ordered locus">PA0291</name>
</gene>
<organism evidence="1 2">
    <name type="scientific">Phytoplasma australiense</name>
    <dbReference type="NCBI Taxonomy" id="59748"/>
    <lineage>
        <taxon>Bacteria</taxon>
        <taxon>Bacillati</taxon>
        <taxon>Mycoplasmatota</taxon>
        <taxon>Mollicutes</taxon>
        <taxon>Acholeplasmatales</taxon>
        <taxon>Acholeplasmataceae</taxon>
        <taxon>Candidatus Phytoplasma</taxon>
        <taxon>16SrXII (Stolbur group)</taxon>
    </lineage>
</organism>
<dbReference type="eggNOG" id="COG0827">
    <property type="taxonomic scope" value="Bacteria"/>
</dbReference>
<evidence type="ECO:0000313" key="2">
    <source>
        <dbReference type="Proteomes" id="UP000008323"/>
    </source>
</evidence>
<accession>B1V9K4</accession>
<name>B1V9K4_PHYAS</name>
<sequence>MNKNKTSFDAFLLIKNIKGINYISNFLQVHKGTIKRWETQKSIPKNYDADFRKIMNQIEIEDPNINIIKISDNNLTNERKFDEFYTTHDTALNCFKVLKNKMIELKVNLDEYTFIEPSAGNGSFYNLIPPNKIIGVEINPNINKNYIIKNYLDFIPEKKTKNIVFGNPPFGLRGNLALRFINHSYQFADIIAFILPPLFESDGKGSPKKRVVGFQLMHSQKLPLSSFEYPDGKKVKVATVFQIWTKINTHLLPSPTPKTANNFVKIYSLSDGLTPSSTRNKKMLNLCDVYLPSTCFNGMKAYESFNLLPNKRGYGIKILKNISEIKSLFLITTGLKQPFYLPTVL</sequence>
<dbReference type="EMBL" id="AM422018">
    <property type="protein sequence ID" value="CAM11626.1"/>
    <property type="molecule type" value="Genomic_DNA"/>
</dbReference>
<reference evidence="1 2" key="1">
    <citation type="journal article" date="2008" name="J. Bacteriol.">
        <title>Comparative genome analysis of 'Candidatus Phytoplasma australiense' (subgroup tuf-Australia I; rp-A) and 'Ca. Phytoplasma asteris' strains OY-M and AY-WB.</title>
        <authorList>
            <person name="Tran-Nguyen L.T."/>
            <person name="Kube M."/>
            <person name="Schneider B."/>
            <person name="Reinhardt R."/>
            <person name="Gibb K.S."/>
        </authorList>
    </citation>
    <scope>NUCLEOTIDE SEQUENCE [LARGE SCALE GENOMIC DNA]</scope>
</reference>
<keyword evidence="1" id="KW-0489">Methyltransferase</keyword>
<dbReference type="Proteomes" id="UP000008323">
    <property type="component" value="Chromosome"/>
</dbReference>